<keyword evidence="4" id="KW-1185">Reference proteome</keyword>
<dbReference type="RefSeq" id="WP_013621061.1">
    <property type="nucleotide sequence ID" value="NC_015167.1"/>
</dbReference>
<name>F0RII5_CELLC</name>
<keyword evidence="1" id="KW-0812">Transmembrane</keyword>
<sequence length="123" mass="13771">MADLNINTADGLIEATIKAKQETYYLVTEDNLNSLKHKSLLSDLFILLASLSWGAYFSVLITIKSNIANLTPEKPSNEFLQPLITLQNVFLCAGILFTGLAIWMFITSFNQIKDMKKGKLEVK</sequence>
<dbReference type="KEGG" id="cly:Celly_1489"/>
<evidence type="ECO:0000313" key="2">
    <source>
        <dbReference type="EMBL" id="ADY29314.1"/>
    </source>
</evidence>
<accession>F0RII5</accession>
<dbReference type="EMBL" id="CP002534">
    <property type="protein sequence ID" value="ADY29314.1"/>
    <property type="molecule type" value="Genomic_DNA"/>
</dbReference>
<proteinExistence type="predicted"/>
<dbReference type="STRING" id="867900.Celly_1489"/>
<dbReference type="KEGG" id="cly:Celly_1501"/>
<dbReference type="HOGENOM" id="CLU_2011175_0_0_10"/>
<feature type="transmembrane region" description="Helical" evidence="1">
    <location>
        <begin position="44"/>
        <end position="63"/>
    </location>
</feature>
<reference evidence="2 4" key="1">
    <citation type="journal article" date="2011" name="Stand. Genomic Sci.">
        <title>Complete genome sequence of Cellulophaga lytica type strain (LIM- 21).</title>
        <authorList>
            <person name="Pati A."/>
            <person name="Abt B."/>
            <person name="Teshima H."/>
            <person name="Nolan M."/>
            <person name="Lapidus A."/>
            <person name="Lucas S."/>
            <person name="Hammon N."/>
            <person name="Deshpande S."/>
            <person name="Cheng J.F."/>
            <person name="Tapia R."/>
            <person name="Han C."/>
            <person name="Goodwin L."/>
            <person name="Pitluck S."/>
            <person name="Liolios K."/>
            <person name="Pagani I."/>
            <person name="Mavromatis K."/>
            <person name="Ovchinikova G."/>
            <person name="Chen A."/>
            <person name="Palaniappan K."/>
            <person name="Land M."/>
            <person name="Hauser L."/>
            <person name="Jeffries C.D."/>
            <person name="Detter J.C."/>
            <person name="Brambilla E.M."/>
            <person name="Kannan K.P."/>
            <person name="Rohde M."/>
            <person name="Spring S."/>
            <person name="Goker M."/>
            <person name="Woyke T."/>
            <person name="Bristow J."/>
            <person name="Eisen J.A."/>
            <person name="Markowitz V."/>
            <person name="Hugenholtz P."/>
            <person name="Kyrpides N.C."/>
            <person name="Klenk H.P."/>
            <person name="Ivanova N."/>
        </authorList>
    </citation>
    <scope>NUCLEOTIDE SEQUENCE [LARGE SCALE GENOMIC DNA]</scope>
    <source>
        <strain evidence="4">ATCC 23178 / DSM 7489 / JCM 8516 / NBRC 14961 / NCIMB 1423 / VKM B-1433 / Cy l20</strain>
        <strain evidence="2">DSM 7489</strain>
    </source>
</reference>
<evidence type="ECO:0000313" key="4">
    <source>
        <dbReference type="Proteomes" id="UP000007487"/>
    </source>
</evidence>
<dbReference type="AlphaFoldDB" id="F0RII5"/>
<evidence type="ECO:0000313" key="3">
    <source>
        <dbReference type="EMBL" id="ADY29325.1"/>
    </source>
</evidence>
<keyword evidence="1" id="KW-1133">Transmembrane helix</keyword>
<protein>
    <submittedName>
        <fullName evidence="2">Uncharacterized protein</fullName>
    </submittedName>
</protein>
<gene>
    <name evidence="2" type="ordered locus">Celly_1489</name>
    <name evidence="3" type="ordered locus">Celly_1501</name>
</gene>
<dbReference type="Proteomes" id="UP000007487">
    <property type="component" value="Chromosome"/>
</dbReference>
<organism evidence="2 4">
    <name type="scientific">Cellulophaga lytica (strain ATCC 23178 / DSM 7489 / JCM 8516 / NBRC 14961 / NCIMB 1423 / VKM B-1433 / Cy l20)</name>
    <dbReference type="NCBI Taxonomy" id="867900"/>
    <lineage>
        <taxon>Bacteria</taxon>
        <taxon>Pseudomonadati</taxon>
        <taxon>Bacteroidota</taxon>
        <taxon>Flavobacteriia</taxon>
        <taxon>Flavobacteriales</taxon>
        <taxon>Flavobacteriaceae</taxon>
        <taxon>Cellulophaga</taxon>
    </lineage>
</organism>
<feature type="transmembrane region" description="Helical" evidence="1">
    <location>
        <begin position="83"/>
        <end position="106"/>
    </location>
</feature>
<keyword evidence="1" id="KW-0472">Membrane</keyword>
<dbReference type="EMBL" id="CP002534">
    <property type="protein sequence ID" value="ADY29325.1"/>
    <property type="molecule type" value="Genomic_DNA"/>
</dbReference>
<evidence type="ECO:0000256" key="1">
    <source>
        <dbReference type="SAM" id="Phobius"/>
    </source>
</evidence>